<keyword evidence="2" id="KW-1185">Reference proteome</keyword>
<name>G0MF96_CAEBE</name>
<organism evidence="2">
    <name type="scientific">Caenorhabditis brenneri</name>
    <name type="common">Nematode worm</name>
    <dbReference type="NCBI Taxonomy" id="135651"/>
    <lineage>
        <taxon>Eukaryota</taxon>
        <taxon>Metazoa</taxon>
        <taxon>Ecdysozoa</taxon>
        <taxon>Nematoda</taxon>
        <taxon>Chromadorea</taxon>
        <taxon>Rhabditida</taxon>
        <taxon>Rhabditina</taxon>
        <taxon>Rhabditomorpha</taxon>
        <taxon>Rhabditoidea</taxon>
        <taxon>Rhabditidae</taxon>
        <taxon>Peloderinae</taxon>
        <taxon>Caenorhabditis</taxon>
    </lineage>
</organism>
<evidence type="ECO:0000313" key="2">
    <source>
        <dbReference type="Proteomes" id="UP000008068"/>
    </source>
</evidence>
<dbReference type="Proteomes" id="UP000008068">
    <property type="component" value="Unassembled WGS sequence"/>
</dbReference>
<dbReference type="OrthoDB" id="5806483at2759"/>
<evidence type="ECO:0000313" key="1">
    <source>
        <dbReference type="EMBL" id="EGT54146.1"/>
    </source>
</evidence>
<dbReference type="EMBL" id="GL379792">
    <property type="protein sequence ID" value="EGT54146.1"/>
    <property type="molecule type" value="Genomic_DNA"/>
</dbReference>
<dbReference type="HOGENOM" id="CLU_084573_0_0_1"/>
<proteinExistence type="predicted"/>
<dbReference type="OMA" id="MLIHRNR"/>
<reference evidence="2" key="1">
    <citation type="submission" date="2011-07" db="EMBL/GenBank/DDBJ databases">
        <authorList>
            <consortium name="Caenorhabditis brenneri Sequencing and Analysis Consortium"/>
            <person name="Wilson R.K."/>
        </authorList>
    </citation>
    <scope>NUCLEOTIDE SEQUENCE [LARGE SCALE GENOMIC DNA]</scope>
    <source>
        <strain evidence="2">PB2801</strain>
    </source>
</reference>
<dbReference type="AlphaFoldDB" id="G0MF96"/>
<dbReference type="InParanoid" id="G0MF96"/>
<dbReference type="STRING" id="135651.G0MF96"/>
<accession>G0MF96</accession>
<dbReference type="FunCoup" id="G0MF96">
    <property type="interactions" value="1049"/>
</dbReference>
<protein>
    <submittedName>
        <fullName evidence="1">Uncharacterized protein</fullName>
    </submittedName>
</protein>
<dbReference type="eggNOG" id="ENOG502TGWE">
    <property type="taxonomic scope" value="Eukaryota"/>
</dbReference>
<sequence length="287" mass="32190">MNREQIESAFAKSMEHALEVIGNTTAVYLPILGGKSIELSISCMEEYLKMLKELQHDYENTATSQSCMSPMHNDSMLIHRNRLSRTSKARLTVFRASPEAIRASGSPMEIDMQSVSHIDAIVEESSVLDPSIMMGETTHQRGFLADVSELNGTVRTRNPSFNFNYLSPVASEKSRRASIIVRPMTDTTSDFDDSFVEAVSRTISIRRPRAHAGGEALRSIFSMNSDELKTPRAHNMTIDLTDSDATPTNLNLWNVKLRPGSNRKIDNEIRNEIQRQLARDAEVSNQQ</sequence>
<gene>
    <name evidence="1" type="ORF">CAEBREN_10849</name>
</gene>